<evidence type="ECO:0000313" key="4">
    <source>
        <dbReference type="EMBL" id="TYK19067.1"/>
    </source>
</evidence>
<feature type="region of interest" description="Disordered" evidence="1">
    <location>
        <begin position="1"/>
        <end position="28"/>
    </location>
</feature>
<feature type="compositionally biased region" description="Basic and acidic residues" evidence="1">
    <location>
        <begin position="1"/>
        <end position="11"/>
    </location>
</feature>
<dbReference type="Proteomes" id="UP000321947">
    <property type="component" value="Unassembled WGS sequence"/>
</dbReference>
<gene>
    <name evidence="4" type="ORF">E5676_scaffold529G00280</name>
    <name evidence="3" type="ORF">E6C27_scaffold56G00860</name>
</gene>
<dbReference type="PANTHER" id="PTHR34072">
    <property type="entry name" value="ENZYMATIC POLYPROTEIN-RELATED"/>
    <property type="match status" value="1"/>
</dbReference>
<dbReference type="InterPro" id="IPR043502">
    <property type="entry name" value="DNA/RNA_pol_sf"/>
</dbReference>
<name>A0A5A7T374_CUCMM</name>
<evidence type="ECO:0000259" key="2">
    <source>
        <dbReference type="Pfam" id="PF17919"/>
    </source>
</evidence>
<dbReference type="Gene3D" id="3.10.10.10">
    <property type="entry name" value="HIV Type 1 Reverse Transcriptase, subunit A, domain 1"/>
    <property type="match status" value="1"/>
</dbReference>
<dbReference type="EMBL" id="SSTE01019881">
    <property type="protein sequence ID" value="KAA0035915.1"/>
    <property type="molecule type" value="Genomic_DNA"/>
</dbReference>
<dbReference type="AlphaFoldDB" id="A0A5A7T374"/>
<sequence length="593" mass="66138">MSLHERVDPSKAVRKGSTPDQKRKTKLQPTIAPQRNLSLETVWGYLEPDFHFSVGKSICHYLLGGRASLHRGDRYAPNLGEIVFNPPSVASFKYKRAGTVVLPKVISAMKANKLLNQGYHQLRIRDSDIPKTAFRSRYGHYEFIKVSGRFLSYSQSFDSVDREKDSFCLELTTCESSFQDLKQNLITVSVLTVPDGSGSFVIYSDASKKGLGYILMQQGKMVAYASRQLKSYEQNDPTHDLKLPAVKELNMRQKKWLELVKGYDCEILYHPDKANVVANALSRKVSHSAALIIEQVPLHRDFERAEIVYKDVPGLQASLLMTKYKERSGRLRLSRTLKGYAMIWVVVDRLTKSAHFIIGKSTYIAKTITNPNPSRCPLLHRPSVSFTAVQSSHSSTIDRAGSSSCNQMSSQVSVASPPSFTPCHLSSRPLAVQQRHRRALINRQSSRESKPSSANTSQVVLRKPNHPSCHLLVSRANSKLFASRTSQSIFIPSCFQPLAELTPFNQAANLNFGPFPPVLLNYLKSSFGFTEDQFVLGVLSNSPKTSFVLGVPLGSPKTRDVPTRALDCVCSGTRQFRSRGRGKGRGKPANDKK</sequence>
<evidence type="ECO:0000313" key="5">
    <source>
        <dbReference type="Proteomes" id="UP000321393"/>
    </source>
</evidence>
<feature type="region of interest" description="Disordered" evidence="1">
    <location>
        <begin position="438"/>
        <end position="460"/>
    </location>
</feature>
<evidence type="ECO:0000313" key="6">
    <source>
        <dbReference type="Proteomes" id="UP000321947"/>
    </source>
</evidence>
<protein>
    <submittedName>
        <fullName evidence="3">Retrovirus-related Pol polyprotein from transposon 17.6</fullName>
    </submittedName>
</protein>
<dbReference type="EMBL" id="SSTD01007155">
    <property type="protein sequence ID" value="TYK19067.1"/>
    <property type="molecule type" value="Genomic_DNA"/>
</dbReference>
<comment type="caution">
    <text evidence="3">The sequence shown here is derived from an EMBL/GenBank/DDBJ whole genome shotgun (WGS) entry which is preliminary data.</text>
</comment>
<reference evidence="5 6" key="1">
    <citation type="submission" date="2019-08" db="EMBL/GenBank/DDBJ databases">
        <title>Draft genome sequences of two oriental melons (Cucumis melo L. var makuwa).</title>
        <authorList>
            <person name="Kwon S.-Y."/>
        </authorList>
    </citation>
    <scope>NUCLEOTIDE SEQUENCE [LARGE SCALE GENOMIC DNA]</scope>
    <source>
        <strain evidence="6">cv. Chang Bougi</strain>
        <strain evidence="5">cv. SW 3</strain>
        <tissue evidence="3">Leaf</tissue>
    </source>
</reference>
<dbReference type="Pfam" id="PF17919">
    <property type="entry name" value="RT_RNaseH_2"/>
    <property type="match status" value="1"/>
</dbReference>
<evidence type="ECO:0000256" key="1">
    <source>
        <dbReference type="SAM" id="MobiDB-lite"/>
    </source>
</evidence>
<evidence type="ECO:0000313" key="3">
    <source>
        <dbReference type="EMBL" id="KAA0035915.1"/>
    </source>
</evidence>
<accession>A0A5A7T374</accession>
<proteinExistence type="predicted"/>
<organism evidence="3 5">
    <name type="scientific">Cucumis melo var. makuwa</name>
    <name type="common">Oriental melon</name>
    <dbReference type="NCBI Taxonomy" id="1194695"/>
    <lineage>
        <taxon>Eukaryota</taxon>
        <taxon>Viridiplantae</taxon>
        <taxon>Streptophyta</taxon>
        <taxon>Embryophyta</taxon>
        <taxon>Tracheophyta</taxon>
        <taxon>Spermatophyta</taxon>
        <taxon>Magnoliopsida</taxon>
        <taxon>eudicotyledons</taxon>
        <taxon>Gunneridae</taxon>
        <taxon>Pentapetalae</taxon>
        <taxon>rosids</taxon>
        <taxon>fabids</taxon>
        <taxon>Cucurbitales</taxon>
        <taxon>Cucurbitaceae</taxon>
        <taxon>Benincaseae</taxon>
        <taxon>Cucumis</taxon>
    </lineage>
</organism>
<dbReference type="SUPFAM" id="SSF56672">
    <property type="entry name" value="DNA/RNA polymerases"/>
    <property type="match status" value="1"/>
</dbReference>
<dbReference type="Proteomes" id="UP000321393">
    <property type="component" value="Unassembled WGS sequence"/>
</dbReference>
<dbReference type="PANTHER" id="PTHR34072:SF52">
    <property type="entry name" value="RIBONUCLEASE H"/>
    <property type="match status" value="1"/>
</dbReference>
<dbReference type="OrthoDB" id="1436461at2759"/>
<dbReference type="InterPro" id="IPR041577">
    <property type="entry name" value="RT_RNaseH_2"/>
</dbReference>
<feature type="domain" description="Reverse transcriptase/retrotransposon-derived protein RNase H-like" evidence="2">
    <location>
        <begin position="173"/>
        <end position="257"/>
    </location>
</feature>